<evidence type="ECO:0000313" key="1">
    <source>
        <dbReference type="EMBL" id="MEJ5976868.1"/>
    </source>
</evidence>
<proteinExistence type="predicted"/>
<dbReference type="PANTHER" id="PTHR35175">
    <property type="entry name" value="DUF1289 DOMAIN-CONTAINING PROTEIN"/>
    <property type="match status" value="1"/>
</dbReference>
<name>A0ABU8RV39_9SPHN</name>
<dbReference type="Pfam" id="PF06945">
    <property type="entry name" value="DUF1289"/>
    <property type="match status" value="1"/>
</dbReference>
<organism evidence="1 2">
    <name type="scientific">Novosphingobium anseongense</name>
    <dbReference type="NCBI Taxonomy" id="3133436"/>
    <lineage>
        <taxon>Bacteria</taxon>
        <taxon>Pseudomonadati</taxon>
        <taxon>Pseudomonadota</taxon>
        <taxon>Alphaproteobacteria</taxon>
        <taxon>Sphingomonadales</taxon>
        <taxon>Sphingomonadaceae</taxon>
        <taxon>Novosphingobium</taxon>
    </lineage>
</organism>
<accession>A0ABU8RV39</accession>
<dbReference type="Proteomes" id="UP001361239">
    <property type="component" value="Unassembled WGS sequence"/>
</dbReference>
<gene>
    <name evidence="1" type="ORF">WG901_09500</name>
</gene>
<reference evidence="1 2" key="1">
    <citation type="submission" date="2024-03" db="EMBL/GenBank/DDBJ databases">
        <authorList>
            <person name="Jo J.-H."/>
        </authorList>
    </citation>
    <scope>NUCLEOTIDE SEQUENCE [LARGE SCALE GENOMIC DNA]</scope>
    <source>
        <strain evidence="1 2">PS1R-30</strain>
    </source>
</reference>
<dbReference type="InterPro" id="IPR010710">
    <property type="entry name" value="DUF1289"/>
</dbReference>
<dbReference type="PANTHER" id="PTHR35175:SF2">
    <property type="entry name" value="DUF1289 DOMAIN-CONTAINING PROTEIN"/>
    <property type="match status" value="1"/>
</dbReference>
<keyword evidence="2" id="KW-1185">Reference proteome</keyword>
<evidence type="ECO:0000313" key="2">
    <source>
        <dbReference type="Proteomes" id="UP001361239"/>
    </source>
</evidence>
<comment type="caution">
    <text evidence="1">The sequence shown here is derived from an EMBL/GenBank/DDBJ whole genome shotgun (WGS) entry which is preliminary data.</text>
</comment>
<sequence length="59" mass="6594">MHAGQPRSPCTGVCRIDQATGWCAGCLRTLDEIADWAMLAVPEKRALLRRLADRQREAQ</sequence>
<dbReference type="EMBL" id="JBBHJZ010000002">
    <property type="protein sequence ID" value="MEJ5976868.1"/>
    <property type="molecule type" value="Genomic_DNA"/>
</dbReference>
<dbReference type="RefSeq" id="WP_339586827.1">
    <property type="nucleotide sequence ID" value="NZ_JBBHJZ010000002.1"/>
</dbReference>
<protein>
    <submittedName>
        <fullName evidence="1">DUF1289 domain-containing protein</fullName>
    </submittedName>
</protein>